<dbReference type="InterPro" id="IPR007887">
    <property type="entry name" value="MecA_N"/>
</dbReference>
<evidence type="ECO:0000256" key="1">
    <source>
        <dbReference type="SAM" id="MobiDB-lite"/>
    </source>
</evidence>
<dbReference type="EMBL" id="JBDLNV010000008">
    <property type="protein sequence ID" value="MFM1726113.1"/>
    <property type="molecule type" value="Genomic_DNA"/>
</dbReference>
<dbReference type="Pfam" id="PF00905">
    <property type="entry name" value="Transpeptidase"/>
    <property type="match status" value="1"/>
</dbReference>
<accession>A0ABW9FN99</accession>
<dbReference type="RefSeq" id="WP_420166556.1">
    <property type="nucleotide sequence ID" value="NZ_JBDLNV010000008.1"/>
</dbReference>
<evidence type="ECO:0000259" key="3">
    <source>
        <dbReference type="Pfam" id="PF05223"/>
    </source>
</evidence>
<reference evidence="4 5" key="1">
    <citation type="submission" date="2023-11" db="EMBL/GenBank/DDBJ databases">
        <authorList>
            <person name="Val-Calvo J."/>
            <person name="Scortti M."/>
            <person name="Vazquez-Boland J."/>
        </authorList>
    </citation>
    <scope>NUCLEOTIDE SEQUENCE [LARGE SCALE GENOMIC DNA]</scope>
    <source>
        <strain evidence="4 5">PAM 2766</strain>
    </source>
</reference>
<evidence type="ECO:0000313" key="5">
    <source>
        <dbReference type="Proteomes" id="UP001629745"/>
    </source>
</evidence>
<dbReference type="Pfam" id="PF05223">
    <property type="entry name" value="MecA_N"/>
    <property type="match status" value="1"/>
</dbReference>
<dbReference type="PANTHER" id="PTHR30627">
    <property type="entry name" value="PEPTIDOGLYCAN D,D-TRANSPEPTIDASE"/>
    <property type="match status" value="1"/>
</dbReference>
<proteinExistence type="predicted"/>
<dbReference type="InterPro" id="IPR012338">
    <property type="entry name" value="Beta-lactam/transpept-like"/>
</dbReference>
<dbReference type="Gene3D" id="3.40.710.10">
    <property type="entry name" value="DD-peptidase/beta-lactamase superfamily"/>
    <property type="match status" value="1"/>
</dbReference>
<sequence>MTHIGANPVRCKRGALVLAAALTLTSCGLLGGPDSGEKVAKKFVGALGGADVAAAAALTDDPDRASEVLRRTFDGLGGEADADFTVEQAGDSAFTYRSDWDFGGGRTWSYSTTVPLTTADGSRRVAWSAAVINERLQGDQALQYTPVTDTRAVLDANGMALMEPRTVTVVDVDSAALVPTVRTRLTALLAKAVPGFELAAPRTGEPATPDERVHLVTLRQEDVEPIRAELEQVPGIHLSDQLRLLTVDRRMTSPVVAGLRATWEARQKDSAGWRVQSVDPEGSVTGTLTGGDPPEGTAMRTTLDPRLQYLAQQAVDTEPRAAALVALDSGNGQVLAVAQNAPADRSGPIALTGLYPPGSTFKTVTTMAALQSGAVTADSVVDCPGTANIEGRVIPNENEFDLGRVPLHTAFAHSCNTTMGRLAVGLPADALQDQAHEFGLGVDYVTPGLTTVTGSVPSADTPAKRVEAAIGQGENLASPFGMAMVAATIARGSAPLPQFIGGETTTADHEPDPLDPAHVRDLKAMMTEAVRSGTATGLSDISGLMGKTGTAEFGDGKHSHGWFVGIRGTVAFAVLVVSGESSGPALDIAGHFLRPLDEQ</sequence>
<keyword evidence="5" id="KW-1185">Reference proteome</keyword>
<evidence type="ECO:0000259" key="2">
    <source>
        <dbReference type="Pfam" id="PF00905"/>
    </source>
</evidence>
<dbReference type="InterPro" id="IPR001460">
    <property type="entry name" value="PCN-bd_Tpept"/>
</dbReference>
<dbReference type="InterPro" id="IPR050515">
    <property type="entry name" value="Beta-lactam/transpept"/>
</dbReference>
<dbReference type="PANTHER" id="PTHR30627:SF24">
    <property type="entry name" value="PENICILLIN-BINDING PROTEIN 4B"/>
    <property type="match status" value="1"/>
</dbReference>
<comment type="caution">
    <text evidence="4">The sequence shown here is derived from an EMBL/GenBank/DDBJ whole genome shotgun (WGS) entry which is preliminary data.</text>
</comment>
<dbReference type="SUPFAM" id="SSF56601">
    <property type="entry name" value="beta-lactamase/transpeptidase-like"/>
    <property type="match status" value="1"/>
</dbReference>
<organism evidence="4 5">
    <name type="scientific">Rhodococcus parequi</name>
    <dbReference type="NCBI Taxonomy" id="3137122"/>
    <lineage>
        <taxon>Bacteria</taxon>
        <taxon>Bacillati</taxon>
        <taxon>Actinomycetota</taxon>
        <taxon>Actinomycetes</taxon>
        <taxon>Mycobacteriales</taxon>
        <taxon>Nocardiaceae</taxon>
        <taxon>Rhodococcus</taxon>
    </lineage>
</organism>
<feature type="region of interest" description="Disordered" evidence="1">
    <location>
        <begin position="271"/>
        <end position="297"/>
    </location>
</feature>
<name>A0ABW9FN99_9NOCA</name>
<feature type="domain" description="NTF2-like N-terminal transpeptidase" evidence="3">
    <location>
        <begin position="37"/>
        <end position="140"/>
    </location>
</feature>
<feature type="domain" description="Penicillin-binding protein transpeptidase" evidence="2">
    <location>
        <begin position="323"/>
        <end position="580"/>
    </location>
</feature>
<dbReference type="Proteomes" id="UP001629745">
    <property type="component" value="Unassembled WGS sequence"/>
</dbReference>
<evidence type="ECO:0000313" key="4">
    <source>
        <dbReference type="EMBL" id="MFM1726113.1"/>
    </source>
</evidence>
<protein>
    <submittedName>
        <fullName evidence="4">Penicillin-binding transpeptidase domain-containing protein</fullName>
    </submittedName>
</protein>
<gene>
    <name evidence="4" type="ORF">ABEU20_004737</name>
</gene>